<evidence type="ECO:0000256" key="1">
    <source>
        <dbReference type="SAM" id="MobiDB-lite"/>
    </source>
</evidence>
<comment type="caution">
    <text evidence="3">The sequence shown here is derived from an EMBL/GenBank/DDBJ whole genome shotgun (WGS) entry which is preliminary data.</text>
</comment>
<proteinExistence type="predicted"/>
<dbReference type="Proteomes" id="UP000822688">
    <property type="component" value="Chromosome 2"/>
</dbReference>
<feature type="compositionally biased region" description="Low complexity" evidence="1">
    <location>
        <begin position="61"/>
        <end position="80"/>
    </location>
</feature>
<feature type="chain" id="PRO_5035926169" description="Secreted protein" evidence="2">
    <location>
        <begin position="20"/>
        <end position="223"/>
    </location>
</feature>
<organism evidence="3 4">
    <name type="scientific">Ceratodon purpureus</name>
    <name type="common">Fire moss</name>
    <name type="synonym">Dicranum purpureum</name>
    <dbReference type="NCBI Taxonomy" id="3225"/>
    <lineage>
        <taxon>Eukaryota</taxon>
        <taxon>Viridiplantae</taxon>
        <taxon>Streptophyta</taxon>
        <taxon>Embryophyta</taxon>
        <taxon>Bryophyta</taxon>
        <taxon>Bryophytina</taxon>
        <taxon>Bryopsida</taxon>
        <taxon>Dicranidae</taxon>
        <taxon>Pseudoditrichales</taxon>
        <taxon>Ditrichaceae</taxon>
        <taxon>Ceratodon</taxon>
    </lineage>
</organism>
<protein>
    <recommendedName>
        <fullName evidence="5">Secreted protein</fullName>
    </recommendedName>
</protein>
<feature type="region of interest" description="Disordered" evidence="1">
    <location>
        <begin position="60"/>
        <end position="80"/>
    </location>
</feature>
<reference evidence="3" key="1">
    <citation type="submission" date="2020-06" db="EMBL/GenBank/DDBJ databases">
        <title>WGS assembly of Ceratodon purpureus strain R40.</title>
        <authorList>
            <person name="Carey S.B."/>
            <person name="Jenkins J."/>
            <person name="Shu S."/>
            <person name="Lovell J.T."/>
            <person name="Sreedasyam A."/>
            <person name="Maumus F."/>
            <person name="Tiley G.P."/>
            <person name="Fernandez-Pozo N."/>
            <person name="Barry K."/>
            <person name="Chen C."/>
            <person name="Wang M."/>
            <person name="Lipzen A."/>
            <person name="Daum C."/>
            <person name="Saski C.A."/>
            <person name="Payton A.C."/>
            <person name="Mcbreen J.C."/>
            <person name="Conrad R.E."/>
            <person name="Kollar L.M."/>
            <person name="Olsson S."/>
            <person name="Huttunen S."/>
            <person name="Landis J.B."/>
            <person name="Wickett N.J."/>
            <person name="Johnson M.G."/>
            <person name="Rensing S.A."/>
            <person name="Grimwood J."/>
            <person name="Schmutz J."/>
            <person name="Mcdaniel S.F."/>
        </authorList>
    </citation>
    <scope>NUCLEOTIDE SEQUENCE</scope>
    <source>
        <strain evidence="3">R40</strain>
    </source>
</reference>
<sequence>MMWLFWFWFWFVQMERALLERCPNTLLRRRAAEALKSQAQPRITVSDLALAPQRGLRPIATSMTTPMPTSMTSSMTTPMTTSMPKSIASPAVLPSYTSLAEIIPMPGSPMVERVTSPRTPMRNRLVEKAARAYLLPSDSFNKRNSQSKPWTQSFSRFLPRLSVFTMALNQFNAFSSAFNVFRFYLTGARAVQPQLGNSVSRSVSRSVSMPVQRTCYPHDLSIR</sequence>
<keyword evidence="2" id="KW-0732">Signal</keyword>
<dbReference type="EMBL" id="CM026422">
    <property type="protein sequence ID" value="KAG0586769.1"/>
    <property type="molecule type" value="Genomic_DNA"/>
</dbReference>
<gene>
    <name evidence="3" type="ORF">KC19_2G115500</name>
</gene>
<evidence type="ECO:0000313" key="4">
    <source>
        <dbReference type="Proteomes" id="UP000822688"/>
    </source>
</evidence>
<evidence type="ECO:0000313" key="3">
    <source>
        <dbReference type="EMBL" id="KAG0586769.1"/>
    </source>
</evidence>
<name>A0A8T0IUX3_CERPU</name>
<feature type="signal peptide" evidence="2">
    <location>
        <begin position="1"/>
        <end position="19"/>
    </location>
</feature>
<evidence type="ECO:0000256" key="2">
    <source>
        <dbReference type="SAM" id="SignalP"/>
    </source>
</evidence>
<keyword evidence="4" id="KW-1185">Reference proteome</keyword>
<evidence type="ECO:0008006" key="5">
    <source>
        <dbReference type="Google" id="ProtNLM"/>
    </source>
</evidence>
<accession>A0A8T0IUX3</accession>
<dbReference type="AlphaFoldDB" id="A0A8T0IUX3"/>